<feature type="compositionally biased region" description="Low complexity" evidence="1">
    <location>
        <begin position="35"/>
        <end position="50"/>
    </location>
</feature>
<name>A0A3N4I9H5_ASCIM</name>
<dbReference type="EMBL" id="ML119684">
    <property type="protein sequence ID" value="RPA80841.1"/>
    <property type="molecule type" value="Genomic_DNA"/>
</dbReference>
<proteinExistence type="predicted"/>
<evidence type="ECO:0000256" key="1">
    <source>
        <dbReference type="SAM" id="MobiDB-lite"/>
    </source>
</evidence>
<protein>
    <submittedName>
        <fullName evidence="2">Uncharacterized protein</fullName>
    </submittedName>
</protein>
<dbReference type="Proteomes" id="UP000275078">
    <property type="component" value="Unassembled WGS sequence"/>
</dbReference>
<feature type="region of interest" description="Disordered" evidence="1">
    <location>
        <begin position="127"/>
        <end position="181"/>
    </location>
</feature>
<gene>
    <name evidence="2" type="ORF">BJ508DRAFT_307044</name>
</gene>
<dbReference type="OrthoDB" id="4158841at2759"/>
<evidence type="ECO:0000313" key="3">
    <source>
        <dbReference type="Proteomes" id="UP000275078"/>
    </source>
</evidence>
<organism evidence="2 3">
    <name type="scientific">Ascobolus immersus RN42</name>
    <dbReference type="NCBI Taxonomy" id="1160509"/>
    <lineage>
        <taxon>Eukaryota</taxon>
        <taxon>Fungi</taxon>
        <taxon>Dikarya</taxon>
        <taxon>Ascomycota</taxon>
        <taxon>Pezizomycotina</taxon>
        <taxon>Pezizomycetes</taxon>
        <taxon>Pezizales</taxon>
        <taxon>Ascobolaceae</taxon>
        <taxon>Ascobolus</taxon>
    </lineage>
</organism>
<keyword evidence="3" id="KW-1185">Reference proteome</keyword>
<feature type="compositionally biased region" description="Basic and acidic residues" evidence="1">
    <location>
        <begin position="165"/>
        <end position="181"/>
    </location>
</feature>
<feature type="region of interest" description="Disordered" evidence="1">
    <location>
        <begin position="35"/>
        <end position="55"/>
    </location>
</feature>
<dbReference type="AlphaFoldDB" id="A0A3N4I9H5"/>
<reference evidence="2 3" key="1">
    <citation type="journal article" date="2018" name="Nat. Ecol. Evol.">
        <title>Pezizomycetes genomes reveal the molecular basis of ectomycorrhizal truffle lifestyle.</title>
        <authorList>
            <person name="Murat C."/>
            <person name="Payen T."/>
            <person name="Noel B."/>
            <person name="Kuo A."/>
            <person name="Morin E."/>
            <person name="Chen J."/>
            <person name="Kohler A."/>
            <person name="Krizsan K."/>
            <person name="Balestrini R."/>
            <person name="Da Silva C."/>
            <person name="Montanini B."/>
            <person name="Hainaut M."/>
            <person name="Levati E."/>
            <person name="Barry K.W."/>
            <person name="Belfiori B."/>
            <person name="Cichocki N."/>
            <person name="Clum A."/>
            <person name="Dockter R.B."/>
            <person name="Fauchery L."/>
            <person name="Guy J."/>
            <person name="Iotti M."/>
            <person name="Le Tacon F."/>
            <person name="Lindquist E.A."/>
            <person name="Lipzen A."/>
            <person name="Malagnac F."/>
            <person name="Mello A."/>
            <person name="Molinier V."/>
            <person name="Miyauchi S."/>
            <person name="Poulain J."/>
            <person name="Riccioni C."/>
            <person name="Rubini A."/>
            <person name="Sitrit Y."/>
            <person name="Splivallo R."/>
            <person name="Traeger S."/>
            <person name="Wang M."/>
            <person name="Zifcakova L."/>
            <person name="Wipf D."/>
            <person name="Zambonelli A."/>
            <person name="Paolocci F."/>
            <person name="Nowrousian M."/>
            <person name="Ottonello S."/>
            <person name="Baldrian P."/>
            <person name="Spatafora J.W."/>
            <person name="Henrissat B."/>
            <person name="Nagy L.G."/>
            <person name="Aury J.M."/>
            <person name="Wincker P."/>
            <person name="Grigoriev I.V."/>
            <person name="Bonfante P."/>
            <person name="Martin F.M."/>
        </authorList>
    </citation>
    <scope>NUCLEOTIDE SEQUENCE [LARGE SCALE GENOMIC DNA]</scope>
    <source>
        <strain evidence="2 3">RN42</strain>
    </source>
</reference>
<feature type="compositionally biased region" description="Low complexity" evidence="1">
    <location>
        <begin position="138"/>
        <end position="163"/>
    </location>
</feature>
<sequence>MSWRTGHLGAGWPPSPTSNLQDRIITSILLTTSTPTTTITTMPSSTTSSSASQIRHIRTQTADTVTTANHQAHTTPHERLHHETLSKLTSLPPQTQHTTPSKLFSPPHLAAIESLRAAQLSLAQTYILSSTPPPPSTSHPNASTTNTTTSANANAAPNSSQAALHAEHEATEKERRGLDEAHQKIFSTSGTTTTGGEDGVSVDLQLARRRRAANQRLFERTREMVGVVGERLDVVAAAMRGVERESRGVWGSGDEKEGGMR</sequence>
<accession>A0A3N4I9H5</accession>
<evidence type="ECO:0000313" key="2">
    <source>
        <dbReference type="EMBL" id="RPA80841.1"/>
    </source>
</evidence>